<protein>
    <recommendedName>
        <fullName evidence="5">DUF5011 domain-containing protein</fullName>
    </recommendedName>
</protein>
<dbReference type="RefSeq" id="WP_186835630.1">
    <property type="nucleotide sequence ID" value="NZ_JACOOQ010000028.1"/>
</dbReference>
<keyword evidence="2" id="KW-1133">Transmembrane helix</keyword>
<feature type="compositionally biased region" description="Low complexity" evidence="1">
    <location>
        <begin position="121"/>
        <end position="158"/>
    </location>
</feature>
<organism evidence="3 4">
    <name type="scientific">Clostridium lentum</name>
    <dbReference type="NCBI Taxonomy" id="2763037"/>
    <lineage>
        <taxon>Bacteria</taxon>
        <taxon>Bacillati</taxon>
        <taxon>Bacillota</taxon>
        <taxon>Clostridia</taxon>
        <taxon>Eubacteriales</taxon>
        <taxon>Clostridiaceae</taxon>
        <taxon>Clostridium</taxon>
    </lineage>
</organism>
<keyword evidence="2" id="KW-0812">Transmembrane</keyword>
<feature type="region of interest" description="Disordered" evidence="1">
    <location>
        <begin position="108"/>
        <end position="165"/>
    </location>
</feature>
<comment type="caution">
    <text evidence="3">The sequence shown here is derived from an EMBL/GenBank/DDBJ whole genome shotgun (WGS) entry which is preliminary data.</text>
</comment>
<dbReference type="InterPro" id="IPR013783">
    <property type="entry name" value="Ig-like_fold"/>
</dbReference>
<feature type="region of interest" description="Disordered" evidence="1">
    <location>
        <begin position="479"/>
        <end position="510"/>
    </location>
</feature>
<dbReference type="EMBL" id="JACOOQ010000028">
    <property type="protein sequence ID" value="MBC5641205.1"/>
    <property type="molecule type" value="Genomic_DNA"/>
</dbReference>
<feature type="transmembrane region" description="Helical" evidence="2">
    <location>
        <begin position="20"/>
        <end position="38"/>
    </location>
</feature>
<evidence type="ECO:0000313" key="3">
    <source>
        <dbReference type="EMBL" id="MBC5641205.1"/>
    </source>
</evidence>
<proteinExistence type="predicted"/>
<evidence type="ECO:0000256" key="1">
    <source>
        <dbReference type="SAM" id="MobiDB-lite"/>
    </source>
</evidence>
<name>A0A8I0A8Y1_9CLOT</name>
<keyword evidence="4" id="KW-1185">Reference proteome</keyword>
<keyword evidence="2" id="KW-0472">Membrane</keyword>
<dbReference type="Gene3D" id="2.60.40.10">
    <property type="entry name" value="Immunoglobulins"/>
    <property type="match status" value="1"/>
</dbReference>
<sequence length="675" mass="75599">MKRDKIIEKIREFYKHKKNYYITGGSIIIIAFLGTIIVKPSYIEKTNFYIKSLIDGDPNYEQVKEKVALYAFRKEISLKEFKEGTIVKKEDEVKGPITASAIKSGFDSFTPSEIPKDDTTTETSTYSNNTLNNGSSSSNYYVEEKPSSNNGNNTSSSNDNEKIENKKEEFIDKSSFVGKDLMIYEGDKFDPLKNLKLSATDIDGSNITNKIVITENTVDTYKPGLYTVKANVQLSDNTKLEKDFLVRVETTALELAVVSLETESDIVKKKEEVNIDFDVKSSKDYIYVEKVIVNGKEYNATRKLTRSLFSKSDKYSTVVQAPEIAGINNLTLETIIMSDGTEVSINQSVAIEVLPEEPTVDDLVVDGNIEDDNINIDAEFTIKDIDNTLESGKVILYDENNEIIREDYVKTNELVKLKYELLDEKVYTLKVLKYTKSRPREAELVNKVIDLRRAREKFINNYNLIEGINHFSLISEVEEDNSSSENNDNEKDLITSNSTTNSSISTSGIIKSDAGETPKKTISVSIPTAIAFTVNKDAEFIGANINIANNGEVPVDISAIKFMDYSIDEGIKLITTTDVRTSATTKNTESVGYRRNEINLYLEGNLKKVYLGHEKIVSQLGEQEASEAQKKIAKVLANSSTTLTLNGVAGQNPLEVNKPIKDTFRLTLRIKKSSE</sequence>
<evidence type="ECO:0008006" key="5">
    <source>
        <dbReference type="Google" id="ProtNLM"/>
    </source>
</evidence>
<accession>A0A8I0A8Y1</accession>
<reference evidence="3" key="1">
    <citation type="submission" date="2020-08" db="EMBL/GenBank/DDBJ databases">
        <title>Genome public.</title>
        <authorList>
            <person name="Liu C."/>
            <person name="Sun Q."/>
        </authorList>
    </citation>
    <scope>NUCLEOTIDE SEQUENCE</scope>
    <source>
        <strain evidence="3">NSJ-42</strain>
    </source>
</reference>
<dbReference type="Proteomes" id="UP000662088">
    <property type="component" value="Unassembled WGS sequence"/>
</dbReference>
<gene>
    <name evidence="3" type="ORF">H8R92_12615</name>
</gene>
<feature type="compositionally biased region" description="Low complexity" evidence="1">
    <location>
        <begin position="494"/>
        <end position="510"/>
    </location>
</feature>
<evidence type="ECO:0000313" key="4">
    <source>
        <dbReference type="Proteomes" id="UP000662088"/>
    </source>
</evidence>
<dbReference type="AlphaFoldDB" id="A0A8I0A8Y1"/>
<evidence type="ECO:0000256" key="2">
    <source>
        <dbReference type="SAM" id="Phobius"/>
    </source>
</evidence>